<evidence type="ECO:0000313" key="2">
    <source>
        <dbReference type="EMBL" id="CRZ11398.1"/>
    </source>
</evidence>
<reference evidence="2" key="1">
    <citation type="submission" date="2015-04" db="EMBL/GenBank/DDBJ databases">
        <title>The genome sequence of the plant pathogenic Rhizarian Plasmodiophora brassicae reveals insights in its biotrophic life cycle and the origin of chitin synthesis.</title>
        <authorList>
            <person name="Schwelm A."/>
            <person name="Fogelqvist J."/>
            <person name="Knaust A."/>
            <person name="Julke S."/>
            <person name="Lilja T."/>
            <person name="Dhandapani V."/>
            <person name="Bonilla-Rosso G."/>
            <person name="Karlsson M."/>
            <person name="Shevchenko A."/>
            <person name="Choi S.R."/>
            <person name="Kim H.G."/>
            <person name="Park J.Y."/>
            <person name="Lim Y.P."/>
            <person name="Ludwig-Muller J."/>
            <person name="Dixelius C."/>
        </authorList>
    </citation>
    <scope>NUCLEOTIDE SEQUENCE</scope>
    <source>
        <tissue evidence="2">Potato root galls</tissue>
    </source>
</reference>
<feature type="compositionally biased region" description="Basic and acidic residues" evidence="1">
    <location>
        <begin position="183"/>
        <end position="200"/>
    </location>
</feature>
<feature type="compositionally biased region" description="Low complexity" evidence="1">
    <location>
        <begin position="297"/>
        <end position="311"/>
    </location>
</feature>
<dbReference type="AlphaFoldDB" id="A0A0H5RBJ7"/>
<protein>
    <submittedName>
        <fullName evidence="2">Uncharacterized protein</fullName>
    </submittedName>
</protein>
<sequence length="358" mass="39144">MKGFIDKQKPDQTEEMNSKKHPGKLRLSVGKKSCPELRPAKISTPTGLFCQDSSCSGSLEDTSLSLTNNETAMFSFQTGDRRSKAFSRMQSAEDQCLESFEYKPEPFGLGIPELARQTSVVDSLQRKPLYNRSVNKSKKPTFIEQTPGLTGVNALEKALREKSGALRTDYSKTSTGAQTATKSFEKKKSEMFKKPESQLHKENLQCESMIDRADDLQVLMDDAKSNQFGSPLLRGLPIKTIVNPNKLITDVKTKSGTVPGQYMGTNLTATTPDRHFGPGFQRLGVRDPTKDSTVSEKVVGSGSSQIQSGKGSEPKAVSEIQEKQKPGTSTTSAGDVGERPLAMNQRVTSSGDKDMRTS</sequence>
<feature type="compositionally biased region" description="Basic and acidic residues" evidence="1">
    <location>
        <begin position="1"/>
        <end position="18"/>
    </location>
</feature>
<feature type="region of interest" description="Disordered" evidence="1">
    <location>
        <begin position="1"/>
        <end position="30"/>
    </location>
</feature>
<proteinExistence type="predicted"/>
<dbReference type="EMBL" id="HACM01010956">
    <property type="protein sequence ID" value="CRZ11398.1"/>
    <property type="molecule type" value="Transcribed_RNA"/>
</dbReference>
<feature type="region of interest" description="Disordered" evidence="1">
    <location>
        <begin position="167"/>
        <end position="200"/>
    </location>
</feature>
<name>A0A0H5RBJ7_9EUKA</name>
<accession>A0A0H5RBJ7</accession>
<evidence type="ECO:0000256" key="1">
    <source>
        <dbReference type="SAM" id="MobiDB-lite"/>
    </source>
</evidence>
<organism evidence="2">
    <name type="scientific">Spongospora subterranea</name>
    <dbReference type="NCBI Taxonomy" id="70186"/>
    <lineage>
        <taxon>Eukaryota</taxon>
        <taxon>Sar</taxon>
        <taxon>Rhizaria</taxon>
        <taxon>Endomyxa</taxon>
        <taxon>Phytomyxea</taxon>
        <taxon>Plasmodiophorida</taxon>
        <taxon>Plasmodiophoridae</taxon>
        <taxon>Spongospora</taxon>
    </lineage>
</organism>
<feature type="compositionally biased region" description="Basic and acidic residues" evidence="1">
    <location>
        <begin position="284"/>
        <end position="294"/>
    </location>
</feature>
<feature type="region of interest" description="Disordered" evidence="1">
    <location>
        <begin position="265"/>
        <end position="358"/>
    </location>
</feature>
<feature type="non-terminal residue" evidence="2">
    <location>
        <position position="358"/>
    </location>
</feature>
<feature type="compositionally biased region" description="Polar residues" evidence="1">
    <location>
        <begin position="171"/>
        <end position="181"/>
    </location>
</feature>